<dbReference type="Proteomes" id="UP000799537">
    <property type="component" value="Unassembled WGS sequence"/>
</dbReference>
<dbReference type="PANTHER" id="PTHR11085">
    <property type="entry name" value="NAD-DEPENDENT PROTEIN DEACYLASE SIRTUIN-5, MITOCHONDRIAL-RELATED"/>
    <property type="match status" value="1"/>
</dbReference>
<dbReference type="InterPro" id="IPR026591">
    <property type="entry name" value="Sirtuin_cat_small_dom_sf"/>
</dbReference>
<evidence type="ECO:0000259" key="5">
    <source>
        <dbReference type="PROSITE" id="PS50305"/>
    </source>
</evidence>
<gene>
    <name evidence="6" type="ORF">M409DRAFT_30573</name>
</gene>
<proteinExistence type="inferred from homology"/>
<dbReference type="RefSeq" id="XP_033659832.1">
    <property type="nucleotide sequence ID" value="XM_033809997.1"/>
</dbReference>
<dbReference type="InterPro" id="IPR003000">
    <property type="entry name" value="Sirtuin"/>
</dbReference>
<organism evidence="6 7">
    <name type="scientific">Zasmidium cellare ATCC 36951</name>
    <dbReference type="NCBI Taxonomy" id="1080233"/>
    <lineage>
        <taxon>Eukaryota</taxon>
        <taxon>Fungi</taxon>
        <taxon>Dikarya</taxon>
        <taxon>Ascomycota</taxon>
        <taxon>Pezizomycotina</taxon>
        <taxon>Dothideomycetes</taxon>
        <taxon>Dothideomycetidae</taxon>
        <taxon>Mycosphaerellales</taxon>
        <taxon>Mycosphaerellaceae</taxon>
        <taxon>Zasmidium</taxon>
    </lineage>
</organism>
<dbReference type="InterPro" id="IPR029035">
    <property type="entry name" value="DHS-like_NAD/FAD-binding_dom"/>
</dbReference>
<feature type="binding site" evidence="4">
    <location>
        <position position="194"/>
    </location>
    <ligand>
        <name>Zn(2+)</name>
        <dbReference type="ChEBI" id="CHEBI:29105"/>
    </ligand>
</feature>
<protein>
    <recommendedName>
        <fullName evidence="5">Deacetylase sirtuin-type domain-containing protein</fullName>
    </recommendedName>
</protein>
<reference evidence="6" key="1">
    <citation type="journal article" date="2020" name="Stud. Mycol.">
        <title>101 Dothideomycetes genomes: a test case for predicting lifestyles and emergence of pathogens.</title>
        <authorList>
            <person name="Haridas S."/>
            <person name="Albert R."/>
            <person name="Binder M."/>
            <person name="Bloem J."/>
            <person name="Labutti K."/>
            <person name="Salamov A."/>
            <person name="Andreopoulos B."/>
            <person name="Baker S."/>
            <person name="Barry K."/>
            <person name="Bills G."/>
            <person name="Bluhm B."/>
            <person name="Cannon C."/>
            <person name="Castanera R."/>
            <person name="Culley D."/>
            <person name="Daum C."/>
            <person name="Ezra D."/>
            <person name="Gonzalez J."/>
            <person name="Henrissat B."/>
            <person name="Kuo A."/>
            <person name="Liang C."/>
            <person name="Lipzen A."/>
            <person name="Lutzoni F."/>
            <person name="Magnuson J."/>
            <person name="Mondo S."/>
            <person name="Nolan M."/>
            <person name="Ohm R."/>
            <person name="Pangilinan J."/>
            <person name="Park H.-J."/>
            <person name="Ramirez L."/>
            <person name="Alfaro M."/>
            <person name="Sun H."/>
            <person name="Tritt A."/>
            <person name="Yoshinaga Y."/>
            <person name="Zwiers L.-H."/>
            <person name="Turgeon B."/>
            <person name="Goodwin S."/>
            <person name="Spatafora J."/>
            <person name="Crous P."/>
            <person name="Grigoriev I."/>
        </authorList>
    </citation>
    <scope>NUCLEOTIDE SEQUENCE</scope>
    <source>
        <strain evidence="6">ATCC 36951</strain>
    </source>
</reference>
<feature type="binding site" evidence="4">
    <location>
        <position position="145"/>
    </location>
    <ligand>
        <name>Zn(2+)</name>
        <dbReference type="ChEBI" id="CHEBI:29105"/>
    </ligand>
</feature>
<feature type="binding site" evidence="4">
    <location>
        <position position="150"/>
    </location>
    <ligand>
        <name>Zn(2+)</name>
        <dbReference type="ChEBI" id="CHEBI:29105"/>
    </ligand>
</feature>
<dbReference type="InterPro" id="IPR026590">
    <property type="entry name" value="Ssirtuin_cat_dom"/>
</dbReference>
<evidence type="ECO:0000313" key="6">
    <source>
        <dbReference type="EMBL" id="KAF2158943.1"/>
    </source>
</evidence>
<comment type="similarity">
    <text evidence="1">Belongs to the sirtuin family. Class I subfamily.</text>
</comment>
<feature type="binding site" evidence="4">
    <location>
        <position position="191"/>
    </location>
    <ligand>
        <name>Zn(2+)</name>
        <dbReference type="ChEBI" id="CHEBI:29105"/>
    </ligand>
</feature>
<evidence type="ECO:0000256" key="4">
    <source>
        <dbReference type="PROSITE-ProRule" id="PRU00236"/>
    </source>
</evidence>
<feature type="domain" description="Deacetylase sirtuin-type" evidence="5">
    <location>
        <begin position="17"/>
        <end position="295"/>
    </location>
</feature>
<dbReference type="InterPro" id="IPR050134">
    <property type="entry name" value="NAD-dep_sirtuin_deacylases"/>
</dbReference>
<feature type="active site" description="Proton acceptor" evidence="4">
    <location>
        <position position="137"/>
    </location>
</feature>
<dbReference type="GO" id="GO:0005634">
    <property type="term" value="C:nucleus"/>
    <property type="evidence" value="ECO:0007669"/>
    <property type="project" value="TreeGrafter"/>
</dbReference>
<dbReference type="Pfam" id="PF02146">
    <property type="entry name" value="SIR2"/>
    <property type="match status" value="1"/>
</dbReference>
<dbReference type="SUPFAM" id="SSF52467">
    <property type="entry name" value="DHS-like NAD/FAD-binding domain"/>
    <property type="match status" value="1"/>
</dbReference>
<dbReference type="GO" id="GO:0046872">
    <property type="term" value="F:metal ion binding"/>
    <property type="evidence" value="ECO:0007669"/>
    <property type="project" value="UniProtKB-KW"/>
</dbReference>
<dbReference type="Gene3D" id="3.30.1600.10">
    <property type="entry name" value="SIR2/SIRT2 'Small Domain"/>
    <property type="match status" value="1"/>
</dbReference>
<dbReference type="Gene3D" id="3.40.50.1220">
    <property type="entry name" value="TPP-binding domain"/>
    <property type="match status" value="1"/>
</dbReference>
<keyword evidence="2" id="KW-0808">Transferase</keyword>
<evidence type="ECO:0000256" key="3">
    <source>
        <dbReference type="ARBA" id="ARBA00023027"/>
    </source>
</evidence>
<dbReference type="GO" id="GO:0017136">
    <property type="term" value="F:histone deacetylase activity, NAD-dependent"/>
    <property type="evidence" value="ECO:0007669"/>
    <property type="project" value="TreeGrafter"/>
</dbReference>
<keyword evidence="4" id="KW-0479">Metal-binding</keyword>
<dbReference type="PANTHER" id="PTHR11085:SF10">
    <property type="entry name" value="NAD-DEPENDENT PROTEIN DEACYLASE SIRTUIN-5, MITOCHONDRIAL-RELATED"/>
    <property type="match status" value="1"/>
</dbReference>
<dbReference type="OrthoDB" id="424302at2759"/>
<keyword evidence="4" id="KW-0862">Zinc</keyword>
<keyword evidence="7" id="KW-1185">Reference proteome</keyword>
<dbReference type="EMBL" id="ML993645">
    <property type="protein sequence ID" value="KAF2158943.1"/>
    <property type="molecule type" value="Genomic_DNA"/>
</dbReference>
<dbReference type="GO" id="GO:0070403">
    <property type="term" value="F:NAD+ binding"/>
    <property type="evidence" value="ECO:0007669"/>
    <property type="project" value="InterPro"/>
</dbReference>
<evidence type="ECO:0000256" key="2">
    <source>
        <dbReference type="ARBA" id="ARBA00022679"/>
    </source>
</evidence>
<name>A0A6A6BWH9_ZASCE</name>
<accession>A0A6A6BWH9</accession>
<evidence type="ECO:0000256" key="1">
    <source>
        <dbReference type="ARBA" id="ARBA00006924"/>
    </source>
</evidence>
<evidence type="ECO:0000313" key="7">
    <source>
        <dbReference type="Proteomes" id="UP000799537"/>
    </source>
</evidence>
<dbReference type="PROSITE" id="PS50305">
    <property type="entry name" value="SIRTUIN"/>
    <property type="match status" value="1"/>
</dbReference>
<keyword evidence="3" id="KW-0520">NAD</keyword>
<dbReference type="AlphaFoldDB" id="A0A6A6BWH9"/>
<sequence>MPSDTTNLNDNSMSWSTEDRKSSLGQCIASSQHILALLGAGLSASSGLQTFTGNGTLWRTYQTKSMATKSAFAWNPVLVWQFYEDRRQKAIAAPPNPGHFALAKLAESKEHFFAISQNIDGLSERAGHDLSKLAPIHGSLLTTTCAQPGCSFVSWNGSALPTVPALSLPPGDITDAAVELPDVRIDDLPLCPKCKYGLQRPGVVWFGEQLPQEHLTRTDEWLESVPSVDLLLVVGTSARVFPAAEYIHRARAKGASVAFFNLEQDDDLIEAGDWFVPGDVATTLPRIVAEALDLPQAAANTL</sequence>
<dbReference type="GeneID" id="54563269"/>